<evidence type="ECO:0000313" key="2">
    <source>
        <dbReference type="Proteomes" id="UP000264800"/>
    </source>
</evidence>
<name>A0A3Q3A4B1_KRYMA</name>
<dbReference type="Ensembl" id="ENSKMAT00000011329.1">
    <property type="protein sequence ID" value="ENSKMAP00000011158.1"/>
    <property type="gene ID" value="ENSKMAG00000008385.1"/>
</dbReference>
<reference evidence="1" key="2">
    <citation type="submission" date="2025-09" db="UniProtKB">
        <authorList>
            <consortium name="Ensembl"/>
        </authorList>
    </citation>
    <scope>IDENTIFICATION</scope>
</reference>
<dbReference type="Proteomes" id="UP000264800">
    <property type="component" value="Unplaced"/>
</dbReference>
<protein>
    <submittedName>
        <fullName evidence="1">Uncharacterized protein</fullName>
    </submittedName>
</protein>
<organism evidence="1 2">
    <name type="scientific">Kryptolebias marmoratus</name>
    <name type="common">Mangrove killifish</name>
    <name type="synonym">Rivulus marmoratus</name>
    <dbReference type="NCBI Taxonomy" id="37003"/>
    <lineage>
        <taxon>Eukaryota</taxon>
        <taxon>Metazoa</taxon>
        <taxon>Chordata</taxon>
        <taxon>Craniata</taxon>
        <taxon>Vertebrata</taxon>
        <taxon>Euteleostomi</taxon>
        <taxon>Actinopterygii</taxon>
        <taxon>Neopterygii</taxon>
        <taxon>Teleostei</taxon>
        <taxon>Neoteleostei</taxon>
        <taxon>Acanthomorphata</taxon>
        <taxon>Ovalentaria</taxon>
        <taxon>Atherinomorphae</taxon>
        <taxon>Cyprinodontiformes</taxon>
        <taxon>Rivulidae</taxon>
        <taxon>Kryptolebias</taxon>
    </lineage>
</organism>
<reference evidence="1" key="1">
    <citation type="submission" date="2025-08" db="UniProtKB">
        <authorList>
            <consortium name="Ensembl"/>
        </authorList>
    </citation>
    <scope>IDENTIFICATION</scope>
</reference>
<keyword evidence="2" id="KW-1185">Reference proteome</keyword>
<accession>A0A3Q3A4B1</accession>
<proteinExistence type="predicted"/>
<evidence type="ECO:0000313" key="1">
    <source>
        <dbReference type="Ensembl" id="ENSKMAP00000011158.1"/>
    </source>
</evidence>
<dbReference type="STRING" id="37003.ENSKMAP00000011158"/>
<dbReference type="AlphaFoldDB" id="A0A3Q3A4B1"/>
<sequence>MAYQTLQQEYLQIPVVTRAYTTACVLTTAAVVRPNRTEPSRADPNQNWGRTRTRTGAGVAVCLDLIWRRREPEVDQKNLCF</sequence>
<dbReference type="GeneTree" id="ENSGT01030000236258"/>